<gene>
    <name evidence="1" type="ORF">ACFSF0_03835</name>
</gene>
<reference evidence="2" key="1">
    <citation type="journal article" date="2019" name="Int. J. Syst. Evol. Microbiol.">
        <title>The Global Catalogue of Microorganisms (GCM) 10K type strain sequencing project: providing services to taxonomists for standard genome sequencing and annotation.</title>
        <authorList>
            <consortium name="The Broad Institute Genomics Platform"/>
            <consortium name="The Broad Institute Genome Sequencing Center for Infectious Disease"/>
            <person name="Wu L."/>
            <person name="Ma J."/>
        </authorList>
    </citation>
    <scope>NUCLEOTIDE SEQUENCE [LARGE SCALE GENOMIC DNA]</scope>
    <source>
        <strain evidence="2">LMG 29247</strain>
    </source>
</reference>
<name>A0ABW4KRK1_9BURK</name>
<organism evidence="1 2">
    <name type="scientific">Ottowia flava</name>
    <dbReference type="NCBI Taxonomy" id="2675430"/>
    <lineage>
        <taxon>Bacteria</taxon>
        <taxon>Pseudomonadati</taxon>
        <taxon>Pseudomonadota</taxon>
        <taxon>Betaproteobacteria</taxon>
        <taxon>Burkholderiales</taxon>
        <taxon>Comamonadaceae</taxon>
        <taxon>Ottowia</taxon>
    </lineage>
</organism>
<protein>
    <submittedName>
        <fullName evidence="1">Uncharacterized protein</fullName>
    </submittedName>
</protein>
<proteinExistence type="predicted"/>
<comment type="caution">
    <text evidence="1">The sequence shown here is derived from an EMBL/GenBank/DDBJ whole genome shotgun (WGS) entry which is preliminary data.</text>
</comment>
<sequence length="106" mass="11917">MSRINATELTITNDPYISGRIVRSKYDPIFEQIEVGQRIVCPQGTAARLAVQFRKWLASHGYSDVEVKARERCADGQGGVWWLAGEKKAQTRWNTPGNKAPLRKAT</sequence>
<evidence type="ECO:0000313" key="2">
    <source>
        <dbReference type="Proteomes" id="UP001597304"/>
    </source>
</evidence>
<dbReference type="Proteomes" id="UP001597304">
    <property type="component" value="Unassembled WGS sequence"/>
</dbReference>
<evidence type="ECO:0000313" key="1">
    <source>
        <dbReference type="EMBL" id="MFD1709722.1"/>
    </source>
</evidence>
<keyword evidence="2" id="KW-1185">Reference proteome</keyword>
<dbReference type="RefSeq" id="WP_147913390.1">
    <property type="nucleotide sequence ID" value="NZ_JBHUEJ010000008.1"/>
</dbReference>
<accession>A0ABW4KRK1</accession>
<dbReference type="EMBL" id="JBHUEJ010000008">
    <property type="protein sequence ID" value="MFD1709722.1"/>
    <property type="molecule type" value="Genomic_DNA"/>
</dbReference>